<sequence>MTQNIITVKKEHIIENVISKSRFIAHIKPVQNEDEAKAFIAAIKKEHKDATHNCSAYTIGPEMNIQKANDDGEPTGTAGVPMLDILKKLDVHNACVVVTRYFGGIKLGGGGLIRAYSGAVRDVIYDIGRVELREAVPCIVTLNYDQTGKFEYELASTHFMLRNQTYTDKVSYYIDVVKSDYEAFINFLNQMTAGNFDLTEETPKQLPFDIPTE</sequence>
<dbReference type="InterPro" id="IPR035647">
    <property type="entry name" value="EFG_III/V"/>
</dbReference>
<protein>
    <submittedName>
        <fullName evidence="4">YigZ family protein</fullName>
    </submittedName>
</protein>
<dbReference type="AlphaFoldDB" id="A0A0E1X7I3"/>
<dbReference type="InterPro" id="IPR020568">
    <property type="entry name" value="Ribosomal_Su5_D2-typ_SF"/>
</dbReference>
<evidence type="ECO:0000259" key="3">
    <source>
        <dbReference type="Pfam" id="PF09186"/>
    </source>
</evidence>
<dbReference type="Pfam" id="PF01205">
    <property type="entry name" value="Impact_N"/>
    <property type="match status" value="1"/>
</dbReference>
<feature type="domain" description="Impact N-terminal" evidence="2">
    <location>
        <begin position="20"/>
        <end position="124"/>
    </location>
</feature>
<dbReference type="InterPro" id="IPR036956">
    <property type="entry name" value="Impact_N_sf"/>
</dbReference>
<evidence type="ECO:0000259" key="2">
    <source>
        <dbReference type="Pfam" id="PF01205"/>
    </source>
</evidence>
<dbReference type="Pfam" id="PF09186">
    <property type="entry name" value="DUF1949"/>
    <property type="match status" value="1"/>
</dbReference>
<dbReference type="InterPro" id="IPR023582">
    <property type="entry name" value="Impact"/>
</dbReference>
<dbReference type="SMR" id="A0A0E1X7I3"/>
<reference evidence="4" key="1">
    <citation type="submission" date="2010-05" db="EMBL/GenBank/DDBJ databases">
        <authorList>
            <person name="Muzny D."/>
            <person name="Qin X."/>
            <person name="Buhay C."/>
            <person name="Dugan-Rocha S."/>
            <person name="Ding Y."/>
            <person name="Chen G."/>
            <person name="Hawes A."/>
            <person name="Holder M."/>
            <person name="Jhangiani S."/>
            <person name="Johnson A."/>
            <person name="Khan Z."/>
            <person name="Li Z."/>
            <person name="Liu W."/>
            <person name="Liu X."/>
            <person name="Perez L."/>
            <person name="Shen H."/>
            <person name="Wang Q."/>
            <person name="Watt J."/>
            <person name="Xi L."/>
            <person name="Xin Y."/>
            <person name="Zhou J."/>
            <person name="Deng J."/>
            <person name="Jiang H."/>
            <person name="Liu Y."/>
            <person name="Qu J."/>
            <person name="Song X.-Z."/>
            <person name="Zhang L."/>
            <person name="Villasana D."/>
            <person name="Johnson A."/>
            <person name="Liu J."/>
            <person name="Liyanage D."/>
            <person name="Lorensuhewa L."/>
            <person name="Robinson T."/>
            <person name="Song A."/>
            <person name="Song B.-B."/>
            <person name="Dinh H."/>
            <person name="Thornton R."/>
            <person name="Coyle M."/>
            <person name="Francisco L."/>
            <person name="Jackson L."/>
            <person name="Javaid M."/>
            <person name="Korchina V."/>
            <person name="Kovar C."/>
            <person name="Mata R."/>
            <person name="Mathew T."/>
            <person name="Ngo R."/>
            <person name="Nguyen L."/>
            <person name="Nguyen N."/>
            <person name="Okwuonu G."/>
            <person name="Ongeri F."/>
            <person name="Pham C."/>
            <person name="Simmons D."/>
            <person name="Wilczek-Boney K."/>
            <person name="Hale W."/>
            <person name="Jakkamsetti A."/>
            <person name="Pham P."/>
            <person name="Ruth R."/>
            <person name="San Lucas F."/>
            <person name="Warren J."/>
            <person name="Zhang J."/>
            <person name="Zhao Z."/>
            <person name="Zhou C."/>
            <person name="Zhu D."/>
            <person name="Lee S."/>
            <person name="Bess C."/>
            <person name="Blankenburg K."/>
            <person name="Forbes L."/>
            <person name="Fu Q."/>
            <person name="Gubbala S."/>
            <person name="Hirani K."/>
            <person name="Jayaseelan J.C."/>
            <person name="Lara F."/>
            <person name="Munidasa M."/>
            <person name="Palculict T."/>
            <person name="Patil S."/>
            <person name="Pu L.-L."/>
            <person name="Saada N."/>
            <person name="Tang L."/>
            <person name="Weissenberger G."/>
            <person name="Zhu Y."/>
            <person name="Hemphill L."/>
            <person name="Shang Y."/>
            <person name="Youmans B."/>
            <person name="Ayvaz T."/>
            <person name="Ross M."/>
            <person name="Santibanez J."/>
            <person name="Aqrawi P."/>
            <person name="Gross S."/>
            <person name="Joshi V."/>
            <person name="Fowler G."/>
            <person name="Nazareth L."/>
            <person name="Reid J."/>
            <person name="Worley K."/>
            <person name="Petrosino J."/>
            <person name="Highlander S."/>
            <person name="Gibbs R."/>
        </authorList>
    </citation>
    <scope>NUCLEOTIDE SEQUENCE [LARGE SCALE GENOMIC DNA]</scope>
    <source>
        <strain evidence="4">MN8</strain>
    </source>
</reference>
<comment type="similarity">
    <text evidence="1">Belongs to the IMPACT family.</text>
</comment>
<organism evidence="4">
    <name type="scientific">Staphylococcus aureus subsp. aureus MN8</name>
    <dbReference type="NCBI Taxonomy" id="548470"/>
    <lineage>
        <taxon>Bacteria</taxon>
        <taxon>Bacillati</taxon>
        <taxon>Bacillota</taxon>
        <taxon>Bacilli</taxon>
        <taxon>Bacillales</taxon>
        <taxon>Staphylococcaceae</taxon>
        <taxon>Staphylococcus</taxon>
    </lineage>
</organism>
<dbReference type="Gene3D" id="3.30.230.30">
    <property type="entry name" value="Impact, N-terminal domain"/>
    <property type="match status" value="1"/>
</dbReference>
<dbReference type="SUPFAM" id="SSF54980">
    <property type="entry name" value="EF-G C-terminal domain-like"/>
    <property type="match status" value="1"/>
</dbReference>
<gene>
    <name evidence="4" type="ORF">HMPREF0769_11544</name>
</gene>
<dbReference type="SUPFAM" id="SSF54211">
    <property type="entry name" value="Ribosomal protein S5 domain 2-like"/>
    <property type="match status" value="1"/>
</dbReference>
<dbReference type="PANTHER" id="PTHR16301:SF20">
    <property type="entry name" value="IMPACT FAMILY MEMBER YIGZ"/>
    <property type="match status" value="1"/>
</dbReference>
<accession>A0A0E1X7I3</accession>
<dbReference type="InterPro" id="IPR015796">
    <property type="entry name" value="Impact_YigZ-like"/>
</dbReference>
<dbReference type="GO" id="GO:0005737">
    <property type="term" value="C:cytoplasm"/>
    <property type="evidence" value="ECO:0007669"/>
    <property type="project" value="TreeGrafter"/>
</dbReference>
<dbReference type="PROSITE" id="PS00910">
    <property type="entry name" value="UPF0029"/>
    <property type="match status" value="1"/>
</dbReference>
<name>A0A0E1X7I3_STAAU</name>
<dbReference type="InterPro" id="IPR020569">
    <property type="entry name" value="UPF0029_Impact_CS"/>
</dbReference>
<dbReference type="HOGENOM" id="CLU_083552_2_1_9"/>
<dbReference type="InterPro" id="IPR015269">
    <property type="entry name" value="UPF0029_Impact_C"/>
</dbReference>
<feature type="domain" description="UPF0029" evidence="3">
    <location>
        <begin position="140"/>
        <end position="195"/>
    </location>
</feature>
<dbReference type="PANTHER" id="PTHR16301">
    <property type="entry name" value="IMPACT-RELATED"/>
    <property type="match status" value="1"/>
</dbReference>
<dbReference type="GO" id="GO:0006446">
    <property type="term" value="P:regulation of translational initiation"/>
    <property type="evidence" value="ECO:0007669"/>
    <property type="project" value="TreeGrafter"/>
</dbReference>
<dbReference type="NCBIfam" id="TIGR00257">
    <property type="entry name" value="IMPACT_YIGZ"/>
    <property type="match status" value="1"/>
</dbReference>
<evidence type="ECO:0000256" key="1">
    <source>
        <dbReference type="ARBA" id="ARBA00007665"/>
    </source>
</evidence>
<dbReference type="EMBL" id="ACJA02000003">
    <property type="protein sequence ID" value="EFH95334.1"/>
    <property type="molecule type" value="Genomic_DNA"/>
</dbReference>
<comment type="caution">
    <text evidence="4">The sequence shown here is derived from an EMBL/GenBank/DDBJ whole genome shotgun (WGS) entry which is preliminary data.</text>
</comment>
<proteinExistence type="inferred from homology"/>
<dbReference type="Proteomes" id="UP000003455">
    <property type="component" value="Chromosome"/>
</dbReference>
<dbReference type="InterPro" id="IPR001498">
    <property type="entry name" value="Impact_N"/>
</dbReference>
<dbReference type="RefSeq" id="WP_000192947.1">
    <property type="nucleotide sequence ID" value="NZ_CM000952.1"/>
</dbReference>
<evidence type="ECO:0000313" key="4">
    <source>
        <dbReference type="EMBL" id="EFH95334.1"/>
    </source>
</evidence>